<feature type="transmembrane region" description="Helical" evidence="5">
    <location>
        <begin position="214"/>
        <end position="238"/>
    </location>
</feature>
<feature type="transmembrane region" description="Helical" evidence="5">
    <location>
        <begin position="89"/>
        <end position="106"/>
    </location>
</feature>
<dbReference type="GO" id="GO:0022857">
    <property type="term" value="F:transmembrane transporter activity"/>
    <property type="evidence" value="ECO:0007669"/>
    <property type="project" value="InterPro"/>
</dbReference>
<dbReference type="Gene3D" id="1.20.1250.20">
    <property type="entry name" value="MFS general substrate transporter like domains"/>
    <property type="match status" value="1"/>
</dbReference>
<keyword evidence="7" id="KW-1185">Reference proteome</keyword>
<organism evidence="6 7">
    <name type="scientific">Stachybotrys elegans</name>
    <dbReference type="NCBI Taxonomy" id="80388"/>
    <lineage>
        <taxon>Eukaryota</taxon>
        <taxon>Fungi</taxon>
        <taxon>Dikarya</taxon>
        <taxon>Ascomycota</taxon>
        <taxon>Pezizomycotina</taxon>
        <taxon>Sordariomycetes</taxon>
        <taxon>Hypocreomycetidae</taxon>
        <taxon>Hypocreales</taxon>
        <taxon>Stachybotryaceae</taxon>
        <taxon>Stachybotrys</taxon>
    </lineage>
</organism>
<dbReference type="OrthoDB" id="196103at2759"/>
<dbReference type="InterPro" id="IPR036259">
    <property type="entry name" value="MFS_trans_sf"/>
</dbReference>
<comment type="caution">
    <text evidence="6">The sequence shown here is derived from an EMBL/GenBank/DDBJ whole genome shotgun (WGS) entry which is preliminary data.</text>
</comment>
<evidence type="ECO:0000256" key="2">
    <source>
        <dbReference type="ARBA" id="ARBA00022692"/>
    </source>
</evidence>
<evidence type="ECO:0000256" key="3">
    <source>
        <dbReference type="ARBA" id="ARBA00022989"/>
    </source>
</evidence>
<dbReference type="EMBL" id="JAGPNK010000006">
    <property type="protein sequence ID" value="KAH7320261.1"/>
    <property type="molecule type" value="Genomic_DNA"/>
</dbReference>
<dbReference type="AlphaFoldDB" id="A0A8K0SP72"/>
<feature type="transmembrane region" description="Helical" evidence="5">
    <location>
        <begin position="306"/>
        <end position="324"/>
    </location>
</feature>
<feature type="transmembrane region" description="Helical" evidence="5">
    <location>
        <begin position="389"/>
        <end position="409"/>
    </location>
</feature>
<evidence type="ECO:0000256" key="5">
    <source>
        <dbReference type="SAM" id="Phobius"/>
    </source>
</evidence>
<keyword evidence="3 5" id="KW-1133">Transmembrane helix</keyword>
<feature type="transmembrane region" description="Helical" evidence="5">
    <location>
        <begin position="336"/>
        <end position="355"/>
    </location>
</feature>
<dbReference type="Proteomes" id="UP000813444">
    <property type="component" value="Unassembled WGS sequence"/>
</dbReference>
<feature type="transmembrane region" description="Helical" evidence="5">
    <location>
        <begin position="175"/>
        <end position="194"/>
    </location>
</feature>
<dbReference type="InterPro" id="IPR051617">
    <property type="entry name" value="UNC-93-like_regulator"/>
</dbReference>
<dbReference type="PANTHER" id="PTHR23294">
    <property type="entry name" value="ET TRANSLATION PRODUCT-RELATED"/>
    <property type="match status" value="1"/>
</dbReference>
<dbReference type="Pfam" id="PF07690">
    <property type="entry name" value="MFS_1"/>
    <property type="match status" value="1"/>
</dbReference>
<reference evidence="6" key="1">
    <citation type="journal article" date="2021" name="Nat. Commun.">
        <title>Genetic determinants of endophytism in the Arabidopsis root mycobiome.</title>
        <authorList>
            <person name="Mesny F."/>
            <person name="Miyauchi S."/>
            <person name="Thiergart T."/>
            <person name="Pickel B."/>
            <person name="Atanasova L."/>
            <person name="Karlsson M."/>
            <person name="Huettel B."/>
            <person name="Barry K.W."/>
            <person name="Haridas S."/>
            <person name="Chen C."/>
            <person name="Bauer D."/>
            <person name="Andreopoulos W."/>
            <person name="Pangilinan J."/>
            <person name="LaButti K."/>
            <person name="Riley R."/>
            <person name="Lipzen A."/>
            <person name="Clum A."/>
            <person name="Drula E."/>
            <person name="Henrissat B."/>
            <person name="Kohler A."/>
            <person name="Grigoriev I.V."/>
            <person name="Martin F.M."/>
            <person name="Hacquard S."/>
        </authorList>
    </citation>
    <scope>NUCLEOTIDE SEQUENCE</scope>
    <source>
        <strain evidence="6">MPI-CAGE-CH-0235</strain>
    </source>
</reference>
<dbReference type="GO" id="GO:0016020">
    <property type="term" value="C:membrane"/>
    <property type="evidence" value="ECO:0007669"/>
    <property type="project" value="UniProtKB-SubCell"/>
</dbReference>
<evidence type="ECO:0000256" key="1">
    <source>
        <dbReference type="ARBA" id="ARBA00004141"/>
    </source>
</evidence>
<name>A0A8K0SP72_9HYPO</name>
<dbReference type="InterPro" id="IPR011701">
    <property type="entry name" value="MFS"/>
</dbReference>
<feature type="transmembrane region" description="Helical" evidence="5">
    <location>
        <begin position="451"/>
        <end position="472"/>
    </location>
</feature>
<accession>A0A8K0SP72</accession>
<evidence type="ECO:0000313" key="7">
    <source>
        <dbReference type="Proteomes" id="UP000813444"/>
    </source>
</evidence>
<feature type="transmembrane region" description="Helical" evidence="5">
    <location>
        <begin position="113"/>
        <end position="134"/>
    </location>
</feature>
<gene>
    <name evidence="6" type="ORF">B0I35DRAFT_232683</name>
</gene>
<dbReference type="PANTHER" id="PTHR23294:SF59">
    <property type="entry name" value="UNC93-LIKE PROTEIN C922.05C"/>
    <property type="match status" value="1"/>
</dbReference>
<feature type="transmembrane region" description="Helical" evidence="5">
    <location>
        <begin position="259"/>
        <end position="286"/>
    </location>
</feature>
<feature type="transmembrane region" description="Helical" evidence="5">
    <location>
        <begin position="53"/>
        <end position="77"/>
    </location>
</feature>
<sequence>MSDEKETAPEVNVGVSDEVAVAEAPAERPAGWIYRGFKIGGSEIWYASPKAQLLVVSIVCFLCPGMFNALTGLGGAGVVDTTVASDANTALNSTFAVVAFFAGTFANRLGLRITLALGGLGYCIYSASFLSYVHNENRGFVIFAGAFLGICAGLLWTAQGAIMMSYPPEKSKGRYISWFWIIFNMGAVIGSLIPLGQNIDVTTGDVGSVTDGTYIGFIVLMLLGAIVALFIVNAHQVIREDNTKVILMKNPSWVSEFKGLWEVLYMEPWIVLLFPMFFCSNIFYTYQTANMNGTHFNIRTRSLNNLLYWLAQIIAAIIVGYALDYEKLSRTLRAKAAFGALVFFTFAIWGPGWAWQRQQAVREVATTPAYRENEWVDWTDGGEKYIGPMFLYFFYGFYDAVWQTTIYWYMGALSNSGRKTANLAGFYKGIQSAGAAIFWRFDSLELPYDTIFGATWGCLAASLLFAAPVIFWKIQDTVPVDQDLKFSDETIEDIVVAPVPDKTKGEV</sequence>
<proteinExistence type="predicted"/>
<evidence type="ECO:0000313" key="6">
    <source>
        <dbReference type="EMBL" id="KAH7320261.1"/>
    </source>
</evidence>
<keyword evidence="4 5" id="KW-0472">Membrane</keyword>
<keyword evidence="2 5" id="KW-0812">Transmembrane</keyword>
<comment type="subcellular location">
    <subcellularLocation>
        <location evidence="1">Membrane</location>
        <topology evidence="1">Multi-pass membrane protein</topology>
    </subcellularLocation>
</comment>
<evidence type="ECO:0000256" key="4">
    <source>
        <dbReference type="ARBA" id="ARBA00023136"/>
    </source>
</evidence>
<feature type="transmembrane region" description="Helical" evidence="5">
    <location>
        <begin position="140"/>
        <end position="163"/>
    </location>
</feature>
<protein>
    <submittedName>
        <fullName evidence="6">Major facilitator superfamily domain-containing protein</fullName>
    </submittedName>
</protein>
<dbReference type="SUPFAM" id="SSF103473">
    <property type="entry name" value="MFS general substrate transporter"/>
    <property type="match status" value="1"/>
</dbReference>